<proteinExistence type="predicted"/>
<evidence type="ECO:0000313" key="1">
    <source>
        <dbReference type="EMBL" id="AMJ98373.1"/>
    </source>
</evidence>
<dbReference type="RefSeq" id="WP_061094955.1">
    <property type="nucleotide sequence ID" value="NZ_CP014323.1"/>
</dbReference>
<name>A0A126PZF1_ALTMA</name>
<protein>
    <submittedName>
        <fullName evidence="1">Uncharacterized protein</fullName>
    </submittedName>
</protein>
<sequence>MFTFSQAPYNVQYKVRRKRQSKNYKKRHFVEVAFFIGNNQYEFGVNLFRKTITPSSVIEFKPDRLLFML</sequence>
<dbReference type="AlphaFoldDB" id="A0A126PZF1"/>
<evidence type="ECO:0000313" key="2">
    <source>
        <dbReference type="Proteomes" id="UP000063991"/>
    </source>
</evidence>
<gene>
    <name evidence="1" type="ORF">AVL55_09485</name>
</gene>
<reference evidence="1 2" key="1">
    <citation type="submission" date="2015-12" db="EMBL/GenBank/DDBJ databases">
        <authorList>
            <person name="Shamseldin A."/>
            <person name="Moawad H."/>
            <person name="Abd El-Rahim W.M."/>
            <person name="Sadowsky M.J."/>
        </authorList>
    </citation>
    <scope>NUCLEOTIDE SEQUENCE [LARGE SCALE GENOMIC DNA]</scope>
    <source>
        <strain evidence="1 2">D7</strain>
    </source>
</reference>
<accession>A0A126PZF1</accession>
<dbReference type="Proteomes" id="UP000063991">
    <property type="component" value="Chromosome"/>
</dbReference>
<dbReference type="EMBL" id="CP014323">
    <property type="protein sequence ID" value="AMJ98373.1"/>
    <property type="molecule type" value="Genomic_DNA"/>
</dbReference>
<organism evidence="1 2">
    <name type="scientific">Alteromonas macleodii</name>
    <name type="common">Pseudoalteromonas macleodii</name>
    <dbReference type="NCBI Taxonomy" id="28108"/>
    <lineage>
        <taxon>Bacteria</taxon>
        <taxon>Pseudomonadati</taxon>
        <taxon>Pseudomonadota</taxon>
        <taxon>Gammaproteobacteria</taxon>
        <taxon>Alteromonadales</taxon>
        <taxon>Alteromonadaceae</taxon>
        <taxon>Alteromonas/Salinimonas group</taxon>
        <taxon>Alteromonas</taxon>
    </lineage>
</organism>